<feature type="domain" description="Spore germination GerAC-like C-terminal" evidence="8">
    <location>
        <begin position="222"/>
        <end position="384"/>
    </location>
</feature>
<evidence type="ECO:0000313" key="10">
    <source>
        <dbReference type="EMBL" id="SDC63060.1"/>
    </source>
</evidence>
<name>A0A1G6N5F9_9BACI</name>
<comment type="subcellular location">
    <subcellularLocation>
        <location evidence="1">Membrane</location>
        <topology evidence="1">Lipid-anchor</topology>
    </subcellularLocation>
</comment>
<keyword evidence="6" id="KW-0564">Palmitate</keyword>
<comment type="similarity">
    <text evidence="2">Belongs to the GerABKC lipoprotein family.</text>
</comment>
<dbReference type="Proteomes" id="UP000242949">
    <property type="component" value="Unassembled WGS sequence"/>
</dbReference>
<dbReference type="Gene3D" id="6.20.190.10">
    <property type="entry name" value="Nutrient germinant receptor protein C, domain 1"/>
    <property type="match status" value="1"/>
</dbReference>
<evidence type="ECO:0000256" key="1">
    <source>
        <dbReference type="ARBA" id="ARBA00004635"/>
    </source>
</evidence>
<keyword evidence="11" id="KW-1185">Reference proteome</keyword>
<dbReference type="GO" id="GO:0009847">
    <property type="term" value="P:spore germination"/>
    <property type="evidence" value="ECO:0007669"/>
    <property type="project" value="InterPro"/>
</dbReference>
<protein>
    <submittedName>
        <fullName evidence="10">Spore germination protein KC</fullName>
    </submittedName>
</protein>
<evidence type="ECO:0000256" key="4">
    <source>
        <dbReference type="ARBA" id="ARBA00022729"/>
    </source>
</evidence>
<evidence type="ECO:0000256" key="6">
    <source>
        <dbReference type="ARBA" id="ARBA00023139"/>
    </source>
</evidence>
<dbReference type="PROSITE" id="PS51257">
    <property type="entry name" value="PROKAR_LIPOPROTEIN"/>
    <property type="match status" value="1"/>
</dbReference>
<keyword evidence="5" id="KW-0472">Membrane</keyword>
<dbReference type="InterPro" id="IPR008844">
    <property type="entry name" value="Spore_GerAC-like"/>
</dbReference>
<evidence type="ECO:0000259" key="9">
    <source>
        <dbReference type="Pfam" id="PF25198"/>
    </source>
</evidence>
<keyword evidence="3" id="KW-0309">Germination</keyword>
<dbReference type="NCBIfam" id="TIGR02887">
    <property type="entry name" value="spore_ger_x_C"/>
    <property type="match status" value="1"/>
</dbReference>
<dbReference type="Pfam" id="PF25198">
    <property type="entry name" value="Spore_GerAC_N"/>
    <property type="match status" value="1"/>
</dbReference>
<evidence type="ECO:0000259" key="8">
    <source>
        <dbReference type="Pfam" id="PF05504"/>
    </source>
</evidence>
<dbReference type="EMBL" id="FMYI01000014">
    <property type="protein sequence ID" value="SDC63060.1"/>
    <property type="molecule type" value="Genomic_DNA"/>
</dbReference>
<keyword evidence="4" id="KW-0732">Signal</keyword>
<sequence length="396" mass="45056">MKRLLGCILIGLTLLAGCYSAVELNDMMIATGIGVDWVDNQFELTLQVLNPGEIAGGEEKTSRTPVTNYHAKGDTMFEAMRRLTTTTPRKIFVGHIQVLIFGEKLAREKGVAETLDFIIRDHEFRSDFIIAVAKENKAKNVLSILTPMEQISAQKIQSNLEASEDFWGATRSVKLNEFVQSLVSQTKDPILSNVKLEGNLEEGRQQDNVEKLDPAAILQVDKVGIFNGDRLVKWFDEEESKGFNYLTGHVHNTVETIEYNGGTITFEIVDYDANFNSRYNDDELIIDVEAETIVNIGDVETEVSLDDQAVLKEIEDKLAERIEDLMSKCVEEAKIYQADIFGFGIQTRRDLPHLYEERFKEEWYEYFLTCDVQYDVDVMIRHGGMITDSLYDQMKD</sequence>
<organism evidence="10 11">
    <name type="scientific">Pelagirhabdus alkalitolerans</name>
    <dbReference type="NCBI Taxonomy" id="1612202"/>
    <lineage>
        <taxon>Bacteria</taxon>
        <taxon>Bacillati</taxon>
        <taxon>Bacillota</taxon>
        <taxon>Bacilli</taxon>
        <taxon>Bacillales</taxon>
        <taxon>Bacillaceae</taxon>
        <taxon>Pelagirhabdus</taxon>
    </lineage>
</organism>
<evidence type="ECO:0000313" key="11">
    <source>
        <dbReference type="Proteomes" id="UP000242949"/>
    </source>
</evidence>
<feature type="domain" description="Spore germination protein N-terminal" evidence="9">
    <location>
        <begin position="21"/>
        <end position="195"/>
    </location>
</feature>
<dbReference type="Pfam" id="PF05504">
    <property type="entry name" value="Spore_GerAC"/>
    <property type="match status" value="1"/>
</dbReference>
<dbReference type="Gene3D" id="3.30.300.210">
    <property type="entry name" value="Nutrient germinant receptor protein C, domain 3"/>
    <property type="match status" value="1"/>
</dbReference>
<dbReference type="GO" id="GO:0016020">
    <property type="term" value="C:membrane"/>
    <property type="evidence" value="ECO:0007669"/>
    <property type="project" value="UniProtKB-SubCell"/>
</dbReference>
<proteinExistence type="inferred from homology"/>
<dbReference type="OrthoDB" id="9816067at2"/>
<keyword evidence="7" id="KW-0449">Lipoprotein</keyword>
<evidence type="ECO:0000256" key="5">
    <source>
        <dbReference type="ARBA" id="ARBA00023136"/>
    </source>
</evidence>
<evidence type="ECO:0000256" key="7">
    <source>
        <dbReference type="ARBA" id="ARBA00023288"/>
    </source>
</evidence>
<dbReference type="RefSeq" id="WP_090797292.1">
    <property type="nucleotide sequence ID" value="NZ_FMYI01000014.1"/>
</dbReference>
<accession>A0A1G6N5F9</accession>
<dbReference type="AlphaFoldDB" id="A0A1G6N5F9"/>
<gene>
    <name evidence="10" type="ORF">SAMN05421734_11431</name>
</gene>
<evidence type="ECO:0000256" key="2">
    <source>
        <dbReference type="ARBA" id="ARBA00007886"/>
    </source>
</evidence>
<reference evidence="11" key="1">
    <citation type="submission" date="2016-09" db="EMBL/GenBank/DDBJ databases">
        <authorList>
            <person name="Varghese N."/>
            <person name="Submissions S."/>
        </authorList>
    </citation>
    <scope>NUCLEOTIDE SEQUENCE [LARGE SCALE GENOMIC DNA]</scope>
    <source>
        <strain evidence="11">S5</strain>
    </source>
</reference>
<evidence type="ECO:0000256" key="3">
    <source>
        <dbReference type="ARBA" id="ARBA00022544"/>
    </source>
</evidence>
<dbReference type="InterPro" id="IPR038501">
    <property type="entry name" value="Spore_GerAC_C_sf"/>
</dbReference>
<dbReference type="PANTHER" id="PTHR35789">
    <property type="entry name" value="SPORE GERMINATION PROTEIN B3"/>
    <property type="match status" value="1"/>
</dbReference>
<dbReference type="InterPro" id="IPR057336">
    <property type="entry name" value="GerAC_N"/>
</dbReference>
<dbReference type="InterPro" id="IPR046953">
    <property type="entry name" value="Spore_GerAC-like_C"/>
</dbReference>
<dbReference type="STRING" id="1612202.SAMN05421734_11431"/>
<dbReference type="PANTHER" id="PTHR35789:SF1">
    <property type="entry name" value="SPORE GERMINATION PROTEIN B3"/>
    <property type="match status" value="1"/>
</dbReference>